<feature type="transmembrane region" description="Helical" evidence="5">
    <location>
        <begin position="354"/>
        <end position="373"/>
    </location>
</feature>
<feature type="transmembrane region" description="Helical" evidence="5">
    <location>
        <begin position="178"/>
        <end position="195"/>
    </location>
</feature>
<reference evidence="7 8" key="1">
    <citation type="journal article" date="2015" name="Nature">
        <title>rRNA introns, odd ribosomes, and small enigmatic genomes across a large radiation of phyla.</title>
        <authorList>
            <person name="Brown C.T."/>
            <person name="Hug L.A."/>
            <person name="Thomas B.C."/>
            <person name="Sharon I."/>
            <person name="Castelle C.J."/>
            <person name="Singh A."/>
            <person name="Wilkins M.J."/>
            <person name="Williams K.H."/>
            <person name="Banfield J.F."/>
        </authorList>
    </citation>
    <scope>NUCLEOTIDE SEQUENCE [LARGE SCALE GENOMIC DNA]</scope>
</reference>
<evidence type="ECO:0000256" key="1">
    <source>
        <dbReference type="ARBA" id="ARBA00004141"/>
    </source>
</evidence>
<dbReference type="KEGG" id="bbgw:UT28_C0001G0364"/>
<dbReference type="GO" id="GO:0016020">
    <property type="term" value="C:membrane"/>
    <property type="evidence" value="ECO:0007669"/>
    <property type="project" value="UniProtKB-SubCell"/>
</dbReference>
<feature type="transmembrane region" description="Helical" evidence="5">
    <location>
        <begin position="201"/>
        <end position="219"/>
    </location>
</feature>
<evidence type="ECO:0000256" key="5">
    <source>
        <dbReference type="SAM" id="Phobius"/>
    </source>
</evidence>
<organism evidence="7 8">
    <name type="scientific">Berkelbacteria bacterium GW2011_GWE1_39_12</name>
    <dbReference type="NCBI Taxonomy" id="1618337"/>
    <lineage>
        <taxon>Bacteria</taxon>
        <taxon>Candidatus Berkelbacteria</taxon>
    </lineage>
</organism>
<feature type="transmembrane region" description="Helical" evidence="5">
    <location>
        <begin position="226"/>
        <end position="246"/>
    </location>
</feature>
<feature type="transmembrane region" description="Helical" evidence="5">
    <location>
        <begin position="57"/>
        <end position="75"/>
    </location>
</feature>
<evidence type="ECO:0000313" key="7">
    <source>
        <dbReference type="EMBL" id="AKM82173.1"/>
    </source>
</evidence>
<feature type="transmembrane region" description="Helical" evidence="5">
    <location>
        <begin position="151"/>
        <end position="171"/>
    </location>
</feature>
<evidence type="ECO:0000256" key="2">
    <source>
        <dbReference type="ARBA" id="ARBA00022692"/>
    </source>
</evidence>
<dbReference type="EMBL" id="CP011213">
    <property type="protein sequence ID" value="AKM82173.1"/>
    <property type="molecule type" value="Genomic_DNA"/>
</dbReference>
<comment type="subcellular location">
    <subcellularLocation>
        <location evidence="1">Membrane</location>
        <topology evidence="1">Multi-pass membrane protein</topology>
    </subcellularLocation>
</comment>
<dbReference type="InterPro" id="IPR007016">
    <property type="entry name" value="O-antigen_ligase-rel_domated"/>
</dbReference>
<dbReference type="AlphaFoldDB" id="A0A0G4B413"/>
<feature type="domain" description="O-antigen ligase-related" evidence="6">
    <location>
        <begin position="185"/>
        <end position="333"/>
    </location>
</feature>
<feature type="transmembrane region" description="Helical" evidence="5">
    <location>
        <begin position="87"/>
        <end position="103"/>
    </location>
</feature>
<proteinExistence type="predicted"/>
<evidence type="ECO:0000313" key="8">
    <source>
        <dbReference type="Proteomes" id="UP000035648"/>
    </source>
</evidence>
<evidence type="ECO:0000256" key="4">
    <source>
        <dbReference type="ARBA" id="ARBA00023136"/>
    </source>
</evidence>
<keyword evidence="2 5" id="KW-0812">Transmembrane</keyword>
<keyword evidence="3 5" id="KW-1133">Transmembrane helix</keyword>
<dbReference type="InterPro" id="IPR051533">
    <property type="entry name" value="WaaL-like"/>
</dbReference>
<protein>
    <submittedName>
        <fullName evidence="7">O-antigen polymerase</fullName>
    </submittedName>
</protein>
<name>A0A0G4B413_9BACT</name>
<dbReference type="PANTHER" id="PTHR37422">
    <property type="entry name" value="TEICHURONIC ACID BIOSYNTHESIS PROTEIN TUAE"/>
    <property type="match status" value="1"/>
</dbReference>
<dbReference type="Pfam" id="PF04932">
    <property type="entry name" value="Wzy_C"/>
    <property type="match status" value="1"/>
</dbReference>
<feature type="transmembrane region" description="Helical" evidence="5">
    <location>
        <begin position="318"/>
        <end position="342"/>
    </location>
</feature>
<feature type="transmembrane region" description="Helical" evidence="5">
    <location>
        <begin position="379"/>
        <end position="395"/>
    </location>
</feature>
<accession>A0A0G4B413</accession>
<dbReference type="STRING" id="1618337.UT28_C0001G0364"/>
<evidence type="ECO:0000256" key="3">
    <source>
        <dbReference type="ARBA" id="ARBA00022989"/>
    </source>
</evidence>
<sequence>MKYLIGLIALLLPTYLIRFDIFGGIPTTLLEIVIYIIFFYGLINLGYCQMLKIKKRVWLIIGILLIAAMVSVYVSPAKSAALGQFKAYFLDPILVFWLIMCYLEPKDFRWTIYGFMGSSLAVSVYSIVQKLMHNVTVDGRVIGIFGYNPNYVALFLTPLTVLLTGYGVGLLQKKKYPMAIIAGAVVLINIIGIYLTGSRSGLLATVAGITFLLILHFWSKIKAKSYLRIGLFILIAIAILGSAYAFRPNFKASGGRVVSSNNVRWQIWQTSIEMIKDHPILGVGLGSYQNAFTDLTKDRVNFKEFISPLALSSHNVFLMFYLTTGLFGFIAFIGLLIFFYRTGFSEFKNDGSKMLLAAMTALVLQGLVDTPYFKNDLSLIFWLLFGFMLSLSRWTKEKQE</sequence>
<gene>
    <name evidence="7" type="ORF">UT28_C0001G0364</name>
</gene>
<feature type="transmembrane region" description="Helical" evidence="5">
    <location>
        <begin position="28"/>
        <end position="45"/>
    </location>
</feature>
<dbReference type="Proteomes" id="UP000035648">
    <property type="component" value="Chromosome"/>
</dbReference>
<keyword evidence="4 5" id="KW-0472">Membrane</keyword>
<evidence type="ECO:0000259" key="6">
    <source>
        <dbReference type="Pfam" id="PF04932"/>
    </source>
</evidence>
<dbReference type="PANTHER" id="PTHR37422:SF13">
    <property type="entry name" value="LIPOPOLYSACCHARIDE BIOSYNTHESIS PROTEIN PA4999-RELATED"/>
    <property type="match status" value="1"/>
</dbReference>
<feature type="transmembrane region" description="Helical" evidence="5">
    <location>
        <begin position="110"/>
        <end position="131"/>
    </location>
</feature>